<proteinExistence type="predicted"/>
<reference evidence="2 3" key="1">
    <citation type="submission" date="2024-10" db="EMBL/GenBank/DDBJ databases">
        <title>The Natural Products Discovery Center: Release of the First 8490 Sequenced Strains for Exploring Actinobacteria Biosynthetic Diversity.</title>
        <authorList>
            <person name="Kalkreuter E."/>
            <person name="Kautsar S.A."/>
            <person name="Yang D."/>
            <person name="Bader C.D."/>
            <person name="Teijaro C.N."/>
            <person name="Fluegel L."/>
            <person name="Davis C.M."/>
            <person name="Simpson J.R."/>
            <person name="Lauterbach L."/>
            <person name="Steele A.D."/>
            <person name="Gui C."/>
            <person name="Meng S."/>
            <person name="Li G."/>
            <person name="Viehrig K."/>
            <person name="Ye F."/>
            <person name="Su P."/>
            <person name="Kiefer A.F."/>
            <person name="Nichols A."/>
            <person name="Cepeda A.J."/>
            <person name="Yan W."/>
            <person name="Fan B."/>
            <person name="Jiang Y."/>
            <person name="Adhikari A."/>
            <person name="Zheng C.-J."/>
            <person name="Schuster L."/>
            <person name="Cowan T.M."/>
            <person name="Smanski M.J."/>
            <person name="Chevrette M.G."/>
            <person name="De Carvalho L.P.S."/>
            <person name="Shen B."/>
        </authorList>
    </citation>
    <scope>NUCLEOTIDE SEQUENCE [LARGE SCALE GENOMIC DNA]</scope>
    <source>
        <strain evidence="2 3">NPDC020979</strain>
    </source>
</reference>
<organism evidence="2 3">
    <name type="scientific">Streptomyces abikoensis</name>
    <dbReference type="NCBI Taxonomy" id="97398"/>
    <lineage>
        <taxon>Bacteria</taxon>
        <taxon>Bacillati</taxon>
        <taxon>Actinomycetota</taxon>
        <taxon>Actinomycetes</taxon>
        <taxon>Kitasatosporales</taxon>
        <taxon>Streptomycetaceae</taxon>
        <taxon>Streptomyces</taxon>
    </lineage>
</organism>
<dbReference type="RefSeq" id="WP_397613339.1">
    <property type="nucleotide sequence ID" value="NZ_JBIRRB010000006.1"/>
</dbReference>
<gene>
    <name evidence="2" type="ORF">ACH4TF_18585</name>
</gene>
<comment type="caution">
    <text evidence="2">The sequence shown here is derived from an EMBL/GenBank/DDBJ whole genome shotgun (WGS) entry which is preliminary data.</text>
</comment>
<evidence type="ECO:0000313" key="2">
    <source>
        <dbReference type="EMBL" id="MFI0912454.1"/>
    </source>
</evidence>
<keyword evidence="1" id="KW-0812">Transmembrane</keyword>
<evidence type="ECO:0000256" key="1">
    <source>
        <dbReference type="SAM" id="Phobius"/>
    </source>
</evidence>
<keyword evidence="1" id="KW-1133">Transmembrane helix</keyword>
<dbReference type="EMBL" id="JBIRRB010000006">
    <property type="protein sequence ID" value="MFI0912454.1"/>
    <property type="molecule type" value="Genomic_DNA"/>
</dbReference>
<name>A0ABW7T4L9_9ACTN</name>
<dbReference type="Proteomes" id="UP001611162">
    <property type="component" value="Unassembled WGS sequence"/>
</dbReference>
<keyword evidence="1" id="KW-0472">Membrane</keyword>
<evidence type="ECO:0000313" key="3">
    <source>
        <dbReference type="Proteomes" id="UP001611162"/>
    </source>
</evidence>
<feature type="transmembrane region" description="Helical" evidence="1">
    <location>
        <begin position="85"/>
        <end position="105"/>
    </location>
</feature>
<sequence length="106" mass="12107">MNRERVEEAARQDFQQALDDKHTVSMVALEQIWDALHRWNPDPPDVGPPDEPTLVLPAWHPQRPELPRRCGRARHKRPRARPARWLIVLCSAPAAFVLGVLLAALN</sequence>
<protein>
    <submittedName>
        <fullName evidence="2">Uncharacterized protein</fullName>
    </submittedName>
</protein>
<keyword evidence="3" id="KW-1185">Reference proteome</keyword>
<accession>A0ABW7T4L9</accession>